<feature type="transmembrane region" description="Helical" evidence="7">
    <location>
        <begin position="468"/>
        <end position="486"/>
    </location>
</feature>
<protein>
    <recommendedName>
        <fullName evidence="8">Peptidase S54 rhomboid domain-containing protein</fullName>
    </recommendedName>
</protein>
<dbReference type="AlphaFoldDB" id="A0A9W6JGY7"/>
<dbReference type="Pfam" id="PF01694">
    <property type="entry name" value="Rhomboid"/>
    <property type="match status" value="1"/>
</dbReference>
<reference evidence="9" key="1">
    <citation type="journal article" date="2014" name="Int. J. Syst. Evol. Microbiol.">
        <title>Complete genome sequence of Corynebacterium casei LMG S-19264T (=DSM 44701T), isolated from a smear-ripened cheese.</title>
        <authorList>
            <consortium name="US DOE Joint Genome Institute (JGI-PGF)"/>
            <person name="Walter F."/>
            <person name="Albersmeier A."/>
            <person name="Kalinowski J."/>
            <person name="Ruckert C."/>
        </authorList>
    </citation>
    <scope>NUCLEOTIDE SEQUENCE</scope>
    <source>
        <strain evidence="9">VKM B-2555</strain>
    </source>
</reference>
<sequence length="515" mass="53283">MEPLLVLPAIMLVWSVAFLAQVIPASRRLGVGAAAWVAKAALALVAVGVAVALEWEAAVYAVAAAWGLLLVAPSFAANAHARALTAQDYARARRFAAVVRLLHPFGGWRREPGLMAALARVRAGDGAAIAEVRRTLAEPGLLPSSRACAIAELARQTGDWRGVVSGSMPPGGDSVRLRALGEQGRLAELVDAYRAAPVDPASDLMLLAFGGRADAVAALLDAAPFAALTPNARRFWLATAALVRDPSNREAREAVMAGAEGPQREALIARRLRVGSADGLGSPQALSPERRGVIDHVARAVLEAKAEGRLPAAEPPAPRPVVTLALIAANVAAFGLELWTGGWGGPTDLETLYELGALWPPAVLQGGEWSRLFTALFLHFGGLHLALNMLGLLAFGRMVEARAGRLGMIAIYAVSGLGSMAGVLALETAFAAEPTLLVGASGAIFGVVGAFGGLLLRDAARGAPEARRGLTLLSGIVVAQVAFDLIVPQVSFAAHAFGFAIGAAVGLLLGGRKRR</sequence>
<dbReference type="Proteomes" id="UP001143364">
    <property type="component" value="Unassembled WGS sequence"/>
</dbReference>
<feature type="transmembrane region" description="Helical" evidence="7">
    <location>
        <begin position="321"/>
        <end position="339"/>
    </location>
</feature>
<evidence type="ECO:0000313" key="9">
    <source>
        <dbReference type="EMBL" id="GLK77431.1"/>
    </source>
</evidence>
<accession>A0A9W6JGY7</accession>
<dbReference type="GO" id="GO:0004252">
    <property type="term" value="F:serine-type endopeptidase activity"/>
    <property type="evidence" value="ECO:0007669"/>
    <property type="project" value="InterPro"/>
</dbReference>
<dbReference type="GO" id="GO:0016020">
    <property type="term" value="C:membrane"/>
    <property type="evidence" value="ECO:0007669"/>
    <property type="project" value="UniProtKB-SubCell"/>
</dbReference>
<feature type="transmembrane region" description="Helical" evidence="7">
    <location>
        <begin position="30"/>
        <end position="51"/>
    </location>
</feature>
<proteinExistence type="inferred from homology"/>
<name>A0A9W6JGY7_9HYPH</name>
<keyword evidence="10" id="KW-1185">Reference proteome</keyword>
<feature type="transmembrane region" description="Helical" evidence="7">
    <location>
        <begin position="372"/>
        <end position="395"/>
    </location>
</feature>
<dbReference type="EMBL" id="BSFK01000016">
    <property type="protein sequence ID" value="GLK77431.1"/>
    <property type="molecule type" value="Genomic_DNA"/>
</dbReference>
<keyword evidence="6 7" id="KW-0472">Membrane</keyword>
<dbReference type="RefSeq" id="WP_271205282.1">
    <property type="nucleotide sequence ID" value="NZ_BSFK01000016.1"/>
</dbReference>
<feature type="transmembrane region" description="Helical" evidence="7">
    <location>
        <begin position="436"/>
        <end position="456"/>
    </location>
</feature>
<feature type="transmembrane region" description="Helical" evidence="7">
    <location>
        <begin position="407"/>
        <end position="430"/>
    </location>
</feature>
<gene>
    <name evidence="9" type="ORF">GCM10008171_26850</name>
</gene>
<evidence type="ECO:0000256" key="6">
    <source>
        <dbReference type="ARBA" id="ARBA00023136"/>
    </source>
</evidence>
<evidence type="ECO:0000256" key="5">
    <source>
        <dbReference type="ARBA" id="ARBA00022989"/>
    </source>
</evidence>
<dbReference type="SUPFAM" id="SSF144091">
    <property type="entry name" value="Rhomboid-like"/>
    <property type="match status" value="1"/>
</dbReference>
<comment type="caution">
    <text evidence="9">The sequence shown here is derived from an EMBL/GenBank/DDBJ whole genome shotgun (WGS) entry which is preliminary data.</text>
</comment>
<evidence type="ECO:0000259" key="8">
    <source>
        <dbReference type="Pfam" id="PF01694"/>
    </source>
</evidence>
<feature type="transmembrane region" description="Helical" evidence="7">
    <location>
        <begin position="6"/>
        <end position="23"/>
    </location>
</feature>
<evidence type="ECO:0000256" key="2">
    <source>
        <dbReference type="ARBA" id="ARBA00009045"/>
    </source>
</evidence>
<feature type="transmembrane region" description="Helical" evidence="7">
    <location>
        <begin position="492"/>
        <end position="510"/>
    </location>
</feature>
<dbReference type="InterPro" id="IPR035952">
    <property type="entry name" value="Rhomboid-like_sf"/>
</dbReference>
<evidence type="ECO:0000256" key="7">
    <source>
        <dbReference type="SAM" id="Phobius"/>
    </source>
</evidence>
<dbReference type="InterPro" id="IPR050925">
    <property type="entry name" value="Rhomboid_protease_S54"/>
</dbReference>
<evidence type="ECO:0000256" key="4">
    <source>
        <dbReference type="ARBA" id="ARBA00022801"/>
    </source>
</evidence>
<keyword evidence="5 7" id="KW-1133">Transmembrane helix</keyword>
<dbReference type="InterPro" id="IPR022764">
    <property type="entry name" value="Peptidase_S54_rhomboid_dom"/>
</dbReference>
<comment type="subcellular location">
    <subcellularLocation>
        <location evidence="1">Membrane</location>
        <topology evidence="1">Multi-pass membrane protein</topology>
    </subcellularLocation>
</comment>
<keyword evidence="4" id="KW-0378">Hydrolase</keyword>
<dbReference type="PANTHER" id="PTHR43731:SF14">
    <property type="entry name" value="PRESENILIN-ASSOCIATED RHOMBOID-LIKE PROTEIN, MITOCHONDRIAL"/>
    <property type="match status" value="1"/>
</dbReference>
<dbReference type="PANTHER" id="PTHR43731">
    <property type="entry name" value="RHOMBOID PROTEASE"/>
    <property type="match status" value="1"/>
</dbReference>
<reference evidence="9" key="2">
    <citation type="submission" date="2023-01" db="EMBL/GenBank/DDBJ databases">
        <authorList>
            <person name="Sun Q."/>
            <person name="Evtushenko L."/>
        </authorList>
    </citation>
    <scope>NUCLEOTIDE SEQUENCE</scope>
    <source>
        <strain evidence="9">VKM B-2555</strain>
    </source>
</reference>
<keyword evidence="3 7" id="KW-0812">Transmembrane</keyword>
<evidence type="ECO:0000256" key="3">
    <source>
        <dbReference type="ARBA" id="ARBA00022692"/>
    </source>
</evidence>
<comment type="similarity">
    <text evidence="2">Belongs to the peptidase S54 family.</text>
</comment>
<dbReference type="Gene3D" id="1.20.1540.10">
    <property type="entry name" value="Rhomboid-like"/>
    <property type="match status" value="1"/>
</dbReference>
<evidence type="ECO:0000313" key="10">
    <source>
        <dbReference type="Proteomes" id="UP001143364"/>
    </source>
</evidence>
<feature type="transmembrane region" description="Helical" evidence="7">
    <location>
        <begin position="57"/>
        <end position="77"/>
    </location>
</feature>
<feature type="domain" description="Peptidase S54 rhomboid" evidence="8">
    <location>
        <begin position="367"/>
        <end position="510"/>
    </location>
</feature>
<organism evidence="9 10">
    <name type="scientific">Methylopila jiangsuensis</name>
    <dbReference type="NCBI Taxonomy" id="586230"/>
    <lineage>
        <taxon>Bacteria</taxon>
        <taxon>Pseudomonadati</taxon>
        <taxon>Pseudomonadota</taxon>
        <taxon>Alphaproteobacteria</taxon>
        <taxon>Hyphomicrobiales</taxon>
        <taxon>Methylopilaceae</taxon>
        <taxon>Methylopila</taxon>
    </lineage>
</organism>
<evidence type="ECO:0000256" key="1">
    <source>
        <dbReference type="ARBA" id="ARBA00004141"/>
    </source>
</evidence>